<accession>A0A9D1UC42</accession>
<name>A0A9D1UC42_9FIRM</name>
<evidence type="ECO:0000259" key="1">
    <source>
        <dbReference type="Pfam" id="PF01636"/>
    </source>
</evidence>
<dbReference type="GO" id="GO:0042601">
    <property type="term" value="C:endospore-forming forespore"/>
    <property type="evidence" value="ECO:0007669"/>
    <property type="project" value="TreeGrafter"/>
</dbReference>
<proteinExistence type="predicted"/>
<dbReference type="Proteomes" id="UP000824265">
    <property type="component" value="Unassembled WGS sequence"/>
</dbReference>
<gene>
    <name evidence="2" type="ORF">H9742_05545</name>
</gene>
<dbReference type="RefSeq" id="WP_318704737.1">
    <property type="nucleotide sequence ID" value="NZ_CALWMU010000011.1"/>
</dbReference>
<dbReference type="SUPFAM" id="SSF56112">
    <property type="entry name" value="Protein kinase-like (PK-like)"/>
    <property type="match status" value="1"/>
</dbReference>
<dbReference type="Gene3D" id="3.30.200.20">
    <property type="entry name" value="Phosphorylase Kinase, domain 1"/>
    <property type="match status" value="1"/>
</dbReference>
<reference evidence="2" key="2">
    <citation type="submission" date="2021-04" db="EMBL/GenBank/DDBJ databases">
        <authorList>
            <person name="Gilroy R."/>
        </authorList>
    </citation>
    <scope>NUCLEOTIDE SEQUENCE</scope>
    <source>
        <strain evidence="2">CHK195-6426</strain>
    </source>
</reference>
<comment type="caution">
    <text evidence="2">The sequence shown here is derived from an EMBL/GenBank/DDBJ whole genome shotgun (WGS) entry which is preliminary data.</text>
</comment>
<dbReference type="InterPro" id="IPR002575">
    <property type="entry name" value="Aminoglycoside_PTrfase"/>
</dbReference>
<evidence type="ECO:0000313" key="2">
    <source>
        <dbReference type="EMBL" id="HIW80985.1"/>
    </source>
</evidence>
<dbReference type="PANTHER" id="PTHR39179">
    <property type="entry name" value="SPORE COAT PROTEIN I"/>
    <property type="match status" value="1"/>
</dbReference>
<evidence type="ECO:0000313" key="3">
    <source>
        <dbReference type="Proteomes" id="UP000824265"/>
    </source>
</evidence>
<dbReference type="EMBL" id="DXGH01000030">
    <property type="protein sequence ID" value="HIW80985.1"/>
    <property type="molecule type" value="Genomic_DNA"/>
</dbReference>
<dbReference type="Gene3D" id="3.90.1200.10">
    <property type="match status" value="1"/>
</dbReference>
<organism evidence="2 3">
    <name type="scientific">Candidatus Acetatifactor stercoripullorum</name>
    <dbReference type="NCBI Taxonomy" id="2838414"/>
    <lineage>
        <taxon>Bacteria</taxon>
        <taxon>Bacillati</taxon>
        <taxon>Bacillota</taxon>
        <taxon>Clostridia</taxon>
        <taxon>Lachnospirales</taxon>
        <taxon>Lachnospiraceae</taxon>
        <taxon>Acetatifactor</taxon>
    </lineage>
</organism>
<dbReference type="Pfam" id="PF01636">
    <property type="entry name" value="APH"/>
    <property type="match status" value="1"/>
</dbReference>
<keyword evidence="2" id="KW-0167">Capsid protein</keyword>
<protein>
    <submittedName>
        <fullName evidence="2">CotS family spore coat protein</fullName>
    </submittedName>
</protein>
<dbReference type="NCBIfam" id="TIGR02906">
    <property type="entry name" value="spore_CotS"/>
    <property type="match status" value="1"/>
</dbReference>
<dbReference type="InterPro" id="IPR014255">
    <property type="entry name" value="Spore_coat_CotS"/>
</dbReference>
<dbReference type="InterPro" id="IPR047175">
    <property type="entry name" value="CotS-like"/>
</dbReference>
<sequence>MNDRAVSLLGQYDIEVLRTRKGRGAILCDTNQGCLIFKEYAGNENKIRIQDRLLNHIRETGKIQVESILPTREGSLFVKDMEGNSYVLKTYAEGRECNIYEKKECLEAVRVLARLHGCMELSQTEMDGLPADGFFAGREYEKHNRELRRVRKYLKQRGQKTGFEIGLLNSFDYFLEQALAVTEEWNRYRLENSRGHERKETVLYCHGDYQYHNILWGQEEWFVVNFEKCLPDNPIRDLYLFLRKLLEKSSWSVSLGKELLAAYQEERPISDESRMDLYYRLAYPEKFWKIVNFYYNSGKAWIPERNREKLEKLVVQEKEKQIFLDEIFQRR</sequence>
<reference evidence="2" key="1">
    <citation type="journal article" date="2021" name="PeerJ">
        <title>Extensive microbial diversity within the chicken gut microbiome revealed by metagenomics and culture.</title>
        <authorList>
            <person name="Gilroy R."/>
            <person name="Ravi A."/>
            <person name="Getino M."/>
            <person name="Pursley I."/>
            <person name="Horton D.L."/>
            <person name="Alikhan N.F."/>
            <person name="Baker D."/>
            <person name="Gharbi K."/>
            <person name="Hall N."/>
            <person name="Watson M."/>
            <person name="Adriaenssens E.M."/>
            <person name="Foster-Nyarko E."/>
            <person name="Jarju S."/>
            <person name="Secka A."/>
            <person name="Antonio M."/>
            <person name="Oren A."/>
            <person name="Chaudhuri R.R."/>
            <person name="La Ragione R."/>
            <person name="Hildebrand F."/>
            <person name="Pallen M.J."/>
        </authorList>
    </citation>
    <scope>NUCLEOTIDE SEQUENCE</scope>
    <source>
        <strain evidence="2">CHK195-6426</strain>
    </source>
</reference>
<dbReference type="PANTHER" id="PTHR39179:SF1">
    <property type="entry name" value="SPORE COAT PROTEIN I"/>
    <property type="match status" value="1"/>
</dbReference>
<feature type="domain" description="Aminoglycoside phosphotransferase" evidence="1">
    <location>
        <begin position="33"/>
        <end position="275"/>
    </location>
</feature>
<dbReference type="InterPro" id="IPR011009">
    <property type="entry name" value="Kinase-like_dom_sf"/>
</dbReference>
<keyword evidence="2" id="KW-0946">Virion</keyword>
<dbReference type="AlphaFoldDB" id="A0A9D1UC42"/>